<evidence type="ECO:0000313" key="5">
    <source>
        <dbReference type="Proteomes" id="UP001521911"/>
    </source>
</evidence>
<organism evidence="2 4">
    <name type="scientific">Corynebacterium singulare</name>
    <dbReference type="NCBI Taxonomy" id="161899"/>
    <lineage>
        <taxon>Bacteria</taxon>
        <taxon>Bacillati</taxon>
        <taxon>Actinomycetota</taxon>
        <taxon>Actinomycetes</taxon>
        <taxon>Mycobacteriales</taxon>
        <taxon>Corynebacteriaceae</taxon>
        <taxon>Corynebacterium</taxon>
    </lineage>
</organism>
<name>A0A0B6F7K4_9CORY</name>
<sequence>MSLIKKIRKARREARAEVKAAKTRAKAEVKAADKAKHRQQKLLAKQEKALIKSEEKGLKKRRKHEYKMAQKELERIKEGRFNKNNVKRYAGALRTAAPLLLPLIYRGITAAQREIENKRAQKAGVSADQLASFAGHGAPLKARTAGVRNSLKDANVPAGFKRDVKERLNELDAAIDNAEYMTEQQRQRAHRSISGEIDSINADIQAKLRA</sequence>
<keyword evidence="5" id="KW-1185">Reference proteome</keyword>
<dbReference type="STRING" id="161899.CSING_12605"/>
<dbReference type="HOGENOM" id="CLU_093777_0_0_11"/>
<dbReference type="OrthoDB" id="4424402at2"/>
<dbReference type="Proteomes" id="UP000031890">
    <property type="component" value="Chromosome"/>
</dbReference>
<accession>A0A0B6F7K4</accession>
<feature type="coiled-coil region" evidence="1">
    <location>
        <begin position="161"/>
        <end position="188"/>
    </location>
</feature>
<dbReference type="RefSeq" id="WP_042532731.1">
    <property type="nucleotide sequence ID" value="NZ_CP010827.1"/>
</dbReference>
<evidence type="ECO:0000313" key="2">
    <source>
        <dbReference type="EMBL" id="AJI80011.1"/>
    </source>
</evidence>
<evidence type="ECO:0000313" key="3">
    <source>
        <dbReference type="EMBL" id="MCG7277260.1"/>
    </source>
</evidence>
<dbReference type="Proteomes" id="UP001521911">
    <property type="component" value="Unassembled WGS sequence"/>
</dbReference>
<dbReference type="KEGG" id="csx:CSING_12605"/>
<reference evidence="2 4" key="1">
    <citation type="journal article" date="2015" name="Genome Announc.">
        <title>Complete Genome Sequence and Annotation of Corynebacterium singulare DSM 44357, Isolated from a Human Semen Specimen.</title>
        <authorList>
            <person name="Merten M."/>
            <person name="Brinkrolf K."/>
            <person name="Albersmeier A."/>
            <person name="Kutter Y."/>
            <person name="Ruckert C."/>
            <person name="Tauch A."/>
        </authorList>
    </citation>
    <scope>NUCLEOTIDE SEQUENCE [LARGE SCALE GENOMIC DNA]</scope>
    <source>
        <strain evidence="2">IBS B52218</strain>
    </source>
</reference>
<dbReference type="EMBL" id="CP010827">
    <property type="protein sequence ID" value="AJI80011.1"/>
    <property type="molecule type" value="Genomic_DNA"/>
</dbReference>
<evidence type="ECO:0000313" key="4">
    <source>
        <dbReference type="Proteomes" id="UP000031890"/>
    </source>
</evidence>
<dbReference type="AlphaFoldDB" id="A0A0B6F7K4"/>
<gene>
    <name evidence="2" type="ORF">CSING_12605</name>
    <name evidence="3" type="ORF">MHK08_12410</name>
</gene>
<protein>
    <submittedName>
        <fullName evidence="3">DUF6474 family protein</fullName>
    </submittedName>
</protein>
<evidence type="ECO:0000256" key="1">
    <source>
        <dbReference type="SAM" id="Coils"/>
    </source>
</evidence>
<keyword evidence="1" id="KW-0175">Coiled coil</keyword>
<proteinExistence type="predicted"/>
<dbReference type="EMBL" id="JAKRDF010000024">
    <property type="protein sequence ID" value="MCG7277260.1"/>
    <property type="molecule type" value="Genomic_DNA"/>
</dbReference>
<dbReference type="Pfam" id="PF20079">
    <property type="entry name" value="DUF6474"/>
    <property type="match status" value="1"/>
</dbReference>
<reference evidence="3 5" key="2">
    <citation type="submission" date="2022-02" db="EMBL/GenBank/DDBJ databases">
        <title>Uncovering new skin microbiome diversity through culturing and metagenomics.</title>
        <authorList>
            <person name="Conlan S."/>
            <person name="Deming C."/>
            <person name="Nisc Comparative Sequencing Program N."/>
            <person name="Segre J.A."/>
        </authorList>
    </citation>
    <scope>NUCLEOTIDE SEQUENCE [LARGE SCALE GENOMIC DNA]</scope>
    <source>
        <strain evidence="3 5">ACRQV</strain>
    </source>
</reference>
<dbReference type="InterPro" id="IPR045522">
    <property type="entry name" value="DUF6474"/>
</dbReference>